<dbReference type="Pfam" id="PF07883">
    <property type="entry name" value="Cupin_2"/>
    <property type="match status" value="1"/>
</dbReference>
<dbReference type="Gene3D" id="2.60.120.10">
    <property type="entry name" value="Jelly Rolls"/>
    <property type="match status" value="1"/>
</dbReference>
<dbReference type="PANTHER" id="PTHR36440">
    <property type="entry name" value="PUTATIVE (AFU_ORTHOLOGUE AFUA_8G07350)-RELATED"/>
    <property type="match status" value="1"/>
</dbReference>
<accession>A0A089Z7G5</accession>
<protein>
    <recommendedName>
        <fullName evidence="2">Cupin type-2 domain-containing protein</fullName>
    </recommendedName>
</protein>
<dbReference type="Proteomes" id="UP000029482">
    <property type="component" value="Chromosome"/>
</dbReference>
<dbReference type="EMBL" id="CP009438">
    <property type="protein sequence ID" value="AIS01721.1"/>
    <property type="molecule type" value="Genomic_DNA"/>
</dbReference>
<organism evidence="3 4">
    <name type="scientific">Streptomyces glaucescens</name>
    <dbReference type="NCBI Taxonomy" id="1907"/>
    <lineage>
        <taxon>Bacteria</taxon>
        <taxon>Bacillati</taxon>
        <taxon>Actinomycetota</taxon>
        <taxon>Actinomycetes</taxon>
        <taxon>Kitasatosporales</taxon>
        <taxon>Streptomycetaceae</taxon>
        <taxon>Streptomyces</taxon>
    </lineage>
</organism>
<keyword evidence="4" id="KW-1185">Reference proteome</keyword>
<dbReference type="STRING" id="1907.SGLAU_28935"/>
<dbReference type="InterPro" id="IPR014710">
    <property type="entry name" value="RmlC-like_jellyroll"/>
</dbReference>
<gene>
    <name evidence="3" type="ORF">SGLAU_28935</name>
</gene>
<dbReference type="InterPro" id="IPR011051">
    <property type="entry name" value="RmlC_Cupin_sf"/>
</dbReference>
<evidence type="ECO:0000259" key="2">
    <source>
        <dbReference type="Pfam" id="PF07883"/>
    </source>
</evidence>
<dbReference type="InterPro" id="IPR053146">
    <property type="entry name" value="QDO-like"/>
</dbReference>
<name>A0A089Z7G5_STRGA</name>
<dbReference type="KEGG" id="sgu:SGLAU_28935"/>
<evidence type="ECO:0000313" key="3">
    <source>
        <dbReference type="EMBL" id="AIS01721.1"/>
    </source>
</evidence>
<dbReference type="InterPro" id="IPR013096">
    <property type="entry name" value="Cupin_2"/>
</dbReference>
<evidence type="ECO:0000256" key="1">
    <source>
        <dbReference type="SAM" id="MobiDB-lite"/>
    </source>
</evidence>
<sequence length="181" mass="19280">MSKTERKVVDRDQIEPVCWFGEEGRFLLNAEDTGGLYSFYQITTRPGSGPPLHVHETADEAFFVNQGRYEFEVGGVTEVISAGTVIYGPRGVPHRFVNVGDEPGQLLVIHTPGGVEHFFRGLSALVANGRPDWAKMQELATSHRIRGFQPPPGAHGDLGGPPPGARGGAGAPPGAARGARG</sequence>
<dbReference type="SUPFAM" id="SSF51182">
    <property type="entry name" value="RmlC-like cupins"/>
    <property type="match status" value="1"/>
</dbReference>
<dbReference type="HOGENOM" id="CLU_103066_6_2_11"/>
<feature type="compositionally biased region" description="Low complexity" evidence="1">
    <location>
        <begin position="172"/>
        <end position="181"/>
    </location>
</feature>
<dbReference type="OrthoDB" id="9791637at2"/>
<reference evidence="4" key="1">
    <citation type="journal article" date="2015" name="J. Biotechnol.">
        <title>Complete genome sequence of the actinobacterium Streptomyces glaucescens GLA.O (DSM 40922) consisting of a linear chromosome and one linear plasmid.</title>
        <authorList>
            <person name="Ortseifen V."/>
            <person name="Winkler A."/>
            <person name="Albersmeier A."/>
            <person name="Wendler S."/>
            <person name="Puhler A."/>
            <person name="Kalinowski J."/>
            <person name="Ruckert C."/>
        </authorList>
    </citation>
    <scope>NUCLEOTIDE SEQUENCE [LARGE SCALE GENOMIC DNA]</scope>
    <source>
        <strain evidence="4">DSM 40922 / GLA O</strain>
    </source>
</reference>
<dbReference type="PANTHER" id="PTHR36440:SF1">
    <property type="entry name" value="PUTATIVE (AFU_ORTHOLOGUE AFUA_8G07350)-RELATED"/>
    <property type="match status" value="1"/>
</dbReference>
<proteinExistence type="predicted"/>
<feature type="domain" description="Cupin type-2" evidence="2">
    <location>
        <begin position="43"/>
        <end position="109"/>
    </location>
</feature>
<dbReference type="eggNOG" id="COG3837">
    <property type="taxonomic scope" value="Bacteria"/>
</dbReference>
<feature type="region of interest" description="Disordered" evidence="1">
    <location>
        <begin position="145"/>
        <end position="181"/>
    </location>
</feature>
<dbReference type="AlphaFoldDB" id="A0A089Z7G5"/>
<evidence type="ECO:0000313" key="4">
    <source>
        <dbReference type="Proteomes" id="UP000029482"/>
    </source>
</evidence>
<dbReference type="RefSeq" id="WP_052413937.1">
    <property type="nucleotide sequence ID" value="NZ_CP009438.1"/>
</dbReference>